<dbReference type="InterPro" id="IPR012349">
    <property type="entry name" value="Split_barrel_FMN-bd"/>
</dbReference>
<gene>
    <name evidence="3" type="ORF">C1I93_06495</name>
</gene>
<dbReference type="GO" id="GO:0042602">
    <property type="term" value="F:riboflavin reductase (NADPH) activity"/>
    <property type="evidence" value="ECO:0007669"/>
    <property type="project" value="TreeGrafter"/>
</dbReference>
<dbReference type="EMBL" id="POTX01000027">
    <property type="protein sequence ID" value="PZF99200.1"/>
    <property type="molecule type" value="Genomic_DNA"/>
</dbReference>
<evidence type="ECO:0000256" key="1">
    <source>
        <dbReference type="ARBA" id="ARBA00008898"/>
    </source>
</evidence>
<sequence>MSDLRSIMRHFATGVCIVTTYTEQPDGRRHDAVTVNSFTSMSLDPPLVSVCLRADSRFLADMLHSGVCAVSILAAGGEQLARSLARTRDARDTAVQDLPARPGGLTGALVLDAAGWVECKVRDHVTVGDHVLVISEVLAAGSDDDRDPLIFLRGGFHTLEG</sequence>
<dbReference type="Gene3D" id="2.30.110.10">
    <property type="entry name" value="Electron Transport, Fmn-binding Protein, Chain A"/>
    <property type="match status" value="1"/>
</dbReference>
<evidence type="ECO:0000256" key="2">
    <source>
        <dbReference type="ARBA" id="ARBA00023002"/>
    </source>
</evidence>
<comment type="caution">
    <text evidence="3">The sequence shown here is derived from an EMBL/GenBank/DDBJ whole genome shotgun (WGS) entry which is preliminary data.</text>
</comment>
<keyword evidence="2" id="KW-0560">Oxidoreductase</keyword>
<evidence type="ECO:0000313" key="4">
    <source>
        <dbReference type="Proteomes" id="UP000248627"/>
    </source>
</evidence>
<dbReference type="InterPro" id="IPR050268">
    <property type="entry name" value="NADH-dep_flavin_reductase"/>
</dbReference>
<name>A0A2W2CMJ7_9ACTN</name>
<dbReference type="OrthoDB" id="9792858at2"/>
<dbReference type="PANTHER" id="PTHR30466">
    <property type="entry name" value="FLAVIN REDUCTASE"/>
    <property type="match status" value="1"/>
</dbReference>
<dbReference type="SMART" id="SM00903">
    <property type="entry name" value="Flavin_Reduct"/>
    <property type="match status" value="1"/>
</dbReference>
<organism evidence="3 4">
    <name type="scientific">Micromonospora endophytica</name>
    <dbReference type="NCBI Taxonomy" id="515350"/>
    <lineage>
        <taxon>Bacteria</taxon>
        <taxon>Bacillati</taxon>
        <taxon>Actinomycetota</taxon>
        <taxon>Actinomycetes</taxon>
        <taxon>Micromonosporales</taxon>
        <taxon>Micromonosporaceae</taxon>
        <taxon>Micromonospora</taxon>
    </lineage>
</organism>
<keyword evidence="4" id="KW-1185">Reference proteome</keyword>
<dbReference type="RefSeq" id="WP_111242318.1">
    <property type="nucleotide sequence ID" value="NZ_AP023358.1"/>
</dbReference>
<dbReference type="SUPFAM" id="SSF50475">
    <property type="entry name" value="FMN-binding split barrel"/>
    <property type="match status" value="1"/>
</dbReference>
<reference evidence="3 4" key="1">
    <citation type="submission" date="2018-01" db="EMBL/GenBank/DDBJ databases">
        <title>Draft genome sequence of Jishengella endophytica.</title>
        <authorList>
            <person name="Sahin N."/>
            <person name="Ay H."/>
            <person name="Saygin H."/>
        </authorList>
    </citation>
    <scope>NUCLEOTIDE SEQUENCE [LARGE SCALE GENOMIC DNA]</scope>
    <source>
        <strain evidence="3 4">DSM 45430</strain>
    </source>
</reference>
<accession>A0A2W2CMJ7</accession>
<dbReference type="Pfam" id="PF01613">
    <property type="entry name" value="Flavin_Reduct"/>
    <property type="match status" value="1"/>
</dbReference>
<comment type="similarity">
    <text evidence="1">Belongs to the non-flavoprotein flavin reductase family.</text>
</comment>
<dbReference type="AlphaFoldDB" id="A0A2W2CMJ7"/>
<proteinExistence type="inferred from homology"/>
<evidence type="ECO:0000313" key="3">
    <source>
        <dbReference type="EMBL" id="PZF99200.1"/>
    </source>
</evidence>
<protein>
    <submittedName>
        <fullName evidence="3">Flavin reductase</fullName>
    </submittedName>
</protein>
<dbReference type="InterPro" id="IPR002563">
    <property type="entry name" value="Flavin_Rdtase-like_dom"/>
</dbReference>
<dbReference type="PANTHER" id="PTHR30466:SF11">
    <property type="entry name" value="FLAVIN-DEPENDENT MONOOXYGENASE, REDUCTASE SUBUNIT HSAB"/>
    <property type="match status" value="1"/>
</dbReference>
<dbReference type="Proteomes" id="UP000248627">
    <property type="component" value="Unassembled WGS sequence"/>
</dbReference>
<dbReference type="GO" id="GO:0010181">
    <property type="term" value="F:FMN binding"/>
    <property type="evidence" value="ECO:0007669"/>
    <property type="project" value="InterPro"/>
</dbReference>